<dbReference type="AlphaFoldDB" id="A0A916YPP6"/>
<evidence type="ECO:0000313" key="1">
    <source>
        <dbReference type="EMBL" id="GGD55836.1"/>
    </source>
</evidence>
<keyword evidence="2" id="KW-1185">Reference proteome</keyword>
<dbReference type="InterPro" id="IPR018680">
    <property type="entry name" value="DUF2164"/>
</dbReference>
<sequence length="81" mass="9578">MIPVKLPREEKDAIIEQLVDFFREERSEVLGHIGAEQIVDFMLREIAPYVYNRAIEDARKVVLEKSSSIEEELYALERRTR</sequence>
<dbReference type="Pfam" id="PF09932">
    <property type="entry name" value="DUF2164"/>
    <property type="match status" value="1"/>
</dbReference>
<gene>
    <name evidence="1" type="ORF">GCM10010911_11920</name>
</gene>
<reference evidence="1" key="1">
    <citation type="journal article" date="2014" name="Int. J. Syst. Evol. Microbiol.">
        <title>Complete genome sequence of Corynebacterium casei LMG S-19264T (=DSM 44701T), isolated from a smear-ripened cheese.</title>
        <authorList>
            <consortium name="US DOE Joint Genome Institute (JGI-PGF)"/>
            <person name="Walter F."/>
            <person name="Albersmeier A."/>
            <person name="Kalinowski J."/>
            <person name="Ruckert C."/>
        </authorList>
    </citation>
    <scope>NUCLEOTIDE SEQUENCE</scope>
    <source>
        <strain evidence="1">CGMCC 1.15178</strain>
    </source>
</reference>
<evidence type="ECO:0000313" key="2">
    <source>
        <dbReference type="Proteomes" id="UP000612456"/>
    </source>
</evidence>
<reference evidence="1" key="2">
    <citation type="submission" date="2020-09" db="EMBL/GenBank/DDBJ databases">
        <authorList>
            <person name="Sun Q."/>
            <person name="Zhou Y."/>
        </authorList>
    </citation>
    <scope>NUCLEOTIDE SEQUENCE</scope>
    <source>
        <strain evidence="1">CGMCC 1.15178</strain>
    </source>
</reference>
<dbReference type="Proteomes" id="UP000612456">
    <property type="component" value="Unassembled WGS sequence"/>
</dbReference>
<proteinExistence type="predicted"/>
<comment type="caution">
    <text evidence="1">The sequence shown here is derived from an EMBL/GenBank/DDBJ whole genome shotgun (WGS) entry which is preliminary data.</text>
</comment>
<dbReference type="EMBL" id="BMHP01000001">
    <property type="protein sequence ID" value="GGD55836.1"/>
    <property type="molecule type" value="Genomic_DNA"/>
</dbReference>
<name>A0A916YPP6_9BACL</name>
<dbReference type="RefSeq" id="WP_188990023.1">
    <property type="nucleotide sequence ID" value="NZ_BMHP01000001.1"/>
</dbReference>
<evidence type="ECO:0008006" key="3">
    <source>
        <dbReference type="Google" id="ProtNLM"/>
    </source>
</evidence>
<accession>A0A916YPP6</accession>
<organism evidence="1 2">
    <name type="scientific">Paenibacillus nasutitermitis</name>
    <dbReference type="NCBI Taxonomy" id="1652958"/>
    <lineage>
        <taxon>Bacteria</taxon>
        <taxon>Bacillati</taxon>
        <taxon>Bacillota</taxon>
        <taxon>Bacilli</taxon>
        <taxon>Bacillales</taxon>
        <taxon>Paenibacillaceae</taxon>
        <taxon>Paenibacillus</taxon>
    </lineage>
</organism>
<protein>
    <recommendedName>
        <fullName evidence="3">DUF2164 domain-containing protein</fullName>
    </recommendedName>
</protein>